<dbReference type="Proteomes" id="UP000276437">
    <property type="component" value="Chromosome"/>
</dbReference>
<dbReference type="AlphaFoldDB" id="A0A348AQQ3"/>
<name>A0A348AQQ3_9FIRM</name>
<dbReference type="Pfam" id="PF10087">
    <property type="entry name" value="DUF2325"/>
    <property type="match status" value="1"/>
</dbReference>
<organism evidence="2 3">
    <name type="scientific">Methylomusa anaerophila</name>
    <dbReference type="NCBI Taxonomy" id="1930071"/>
    <lineage>
        <taxon>Bacteria</taxon>
        <taxon>Bacillati</taxon>
        <taxon>Bacillota</taxon>
        <taxon>Negativicutes</taxon>
        <taxon>Selenomonadales</taxon>
        <taxon>Sporomusaceae</taxon>
        <taxon>Methylomusa</taxon>
    </lineage>
</organism>
<accession>A0A348AQQ3</accession>
<reference evidence="2 3" key="1">
    <citation type="journal article" date="2018" name="Int. J. Syst. Evol. Microbiol.">
        <title>Methylomusa anaerophila gen. nov., sp. nov., an anaerobic methanol-utilizing bacterium isolated from a microbial fuel cell.</title>
        <authorList>
            <person name="Amano N."/>
            <person name="Yamamuro A."/>
            <person name="Miyahara M."/>
            <person name="Kouzuma A."/>
            <person name="Abe T."/>
            <person name="Watanabe K."/>
        </authorList>
    </citation>
    <scope>NUCLEOTIDE SEQUENCE [LARGE SCALE GENOMIC DNA]</scope>
    <source>
        <strain evidence="2 3">MMFC1</strain>
    </source>
</reference>
<evidence type="ECO:0008006" key="4">
    <source>
        <dbReference type="Google" id="ProtNLM"/>
    </source>
</evidence>
<sequence>MMVMVIGADYLGTIEEKLRELGVTEITHVDGRNPGKIKRLNIPKAAKFILVFTDYVNHNMAKVIKNQAKAQEIPLVYAKRSWCALEKKLAEFGFKAS</sequence>
<gene>
    <name evidence="2" type="ORF">MAMMFC1_04118</name>
</gene>
<proteinExistence type="inferred from homology"/>
<protein>
    <recommendedName>
        <fullName evidence="4">Dihydroorotate dehydrogenase</fullName>
    </recommendedName>
</protein>
<dbReference type="KEGG" id="mana:MAMMFC1_04118"/>
<evidence type="ECO:0000313" key="2">
    <source>
        <dbReference type="EMBL" id="BBB93401.1"/>
    </source>
</evidence>
<keyword evidence="3" id="KW-1185">Reference proteome</keyword>
<dbReference type="RefSeq" id="WP_126310229.1">
    <property type="nucleotide sequence ID" value="NZ_AP018449.1"/>
</dbReference>
<comment type="similarity">
    <text evidence="1">Belongs to the UPF0751 family.</text>
</comment>
<evidence type="ECO:0000313" key="3">
    <source>
        <dbReference type="Proteomes" id="UP000276437"/>
    </source>
</evidence>
<evidence type="ECO:0000256" key="1">
    <source>
        <dbReference type="ARBA" id="ARBA00007189"/>
    </source>
</evidence>
<dbReference type="PIRSF" id="PIRSF020408">
    <property type="entry name" value="UCP020408"/>
    <property type="match status" value="1"/>
</dbReference>
<dbReference type="OrthoDB" id="5324142at2"/>
<dbReference type="EMBL" id="AP018449">
    <property type="protein sequence ID" value="BBB93401.1"/>
    <property type="molecule type" value="Genomic_DNA"/>
</dbReference>
<dbReference type="InterPro" id="IPR016772">
    <property type="entry name" value="UCP020408"/>
</dbReference>